<keyword evidence="1" id="KW-1133">Transmembrane helix</keyword>
<name>A0ABV1RG42_9ALTE</name>
<dbReference type="RefSeq" id="WP_350401451.1">
    <property type="nucleotide sequence ID" value="NZ_JBELOE010000152.1"/>
</dbReference>
<keyword evidence="4" id="KW-1185">Reference proteome</keyword>
<accession>A0ABV1RG42</accession>
<evidence type="ECO:0000259" key="2">
    <source>
        <dbReference type="Pfam" id="PF09835"/>
    </source>
</evidence>
<gene>
    <name evidence="3" type="ORF">ABS311_08400</name>
</gene>
<feature type="domain" description="DUF2062" evidence="2">
    <location>
        <begin position="15"/>
        <end position="140"/>
    </location>
</feature>
<feature type="transmembrane region" description="Helical" evidence="1">
    <location>
        <begin position="23"/>
        <end position="51"/>
    </location>
</feature>
<dbReference type="Pfam" id="PF09835">
    <property type="entry name" value="DUF2062"/>
    <property type="match status" value="1"/>
</dbReference>
<protein>
    <submittedName>
        <fullName evidence="3">TIGR03546 family protein</fullName>
    </submittedName>
</protein>
<feature type="transmembrane region" description="Helical" evidence="1">
    <location>
        <begin position="58"/>
        <end position="79"/>
    </location>
</feature>
<dbReference type="InterPro" id="IPR019935">
    <property type="entry name" value="CHP03546"/>
</dbReference>
<sequence>MLTQIVKLFIALNSENSPKQISYAFALGMLIGLTPLFSLHNLLVLLVAFLVRVHLGSFFVSWTLFSLLGLLFESAFAQIGEYLLTATSLHPVWQSLYQFTLFKLAHLHHTVTLGSLLIALLLFVPLTIGVQFLVVKYRVHVMAFVVKLKVVQMLKGSRFYQMYQKLQGA</sequence>
<organism evidence="3 4">
    <name type="scientific">Catenovulum sediminis</name>
    <dbReference type="NCBI Taxonomy" id="1740262"/>
    <lineage>
        <taxon>Bacteria</taxon>
        <taxon>Pseudomonadati</taxon>
        <taxon>Pseudomonadota</taxon>
        <taxon>Gammaproteobacteria</taxon>
        <taxon>Alteromonadales</taxon>
        <taxon>Alteromonadaceae</taxon>
        <taxon>Catenovulum</taxon>
    </lineage>
</organism>
<comment type="caution">
    <text evidence="3">The sequence shown here is derived from an EMBL/GenBank/DDBJ whole genome shotgun (WGS) entry which is preliminary data.</text>
</comment>
<evidence type="ECO:0000256" key="1">
    <source>
        <dbReference type="SAM" id="Phobius"/>
    </source>
</evidence>
<proteinExistence type="predicted"/>
<dbReference type="EMBL" id="JBELOE010000152">
    <property type="protein sequence ID" value="MER2491904.1"/>
    <property type="molecule type" value="Genomic_DNA"/>
</dbReference>
<feature type="transmembrane region" description="Helical" evidence="1">
    <location>
        <begin position="111"/>
        <end position="134"/>
    </location>
</feature>
<evidence type="ECO:0000313" key="4">
    <source>
        <dbReference type="Proteomes" id="UP001467690"/>
    </source>
</evidence>
<dbReference type="Proteomes" id="UP001467690">
    <property type="component" value="Unassembled WGS sequence"/>
</dbReference>
<dbReference type="InterPro" id="IPR018639">
    <property type="entry name" value="DUF2062"/>
</dbReference>
<evidence type="ECO:0000313" key="3">
    <source>
        <dbReference type="EMBL" id="MER2491904.1"/>
    </source>
</evidence>
<keyword evidence="1" id="KW-0812">Transmembrane</keyword>
<reference evidence="3 4" key="1">
    <citation type="submission" date="2024-06" db="EMBL/GenBank/DDBJ databases">
        <authorList>
            <person name="Chen R.Y."/>
        </authorList>
    </citation>
    <scope>NUCLEOTIDE SEQUENCE [LARGE SCALE GENOMIC DNA]</scope>
    <source>
        <strain evidence="3 4">D2</strain>
    </source>
</reference>
<dbReference type="NCBIfam" id="TIGR03546">
    <property type="entry name" value="TIGR03546 family protein"/>
    <property type="match status" value="1"/>
</dbReference>
<keyword evidence="1" id="KW-0472">Membrane</keyword>